<proteinExistence type="inferred from homology"/>
<keyword evidence="5 7" id="KW-0949">S-adenosyl-L-methionine</keyword>
<evidence type="ECO:0000256" key="4">
    <source>
        <dbReference type="ARBA" id="ARBA00022679"/>
    </source>
</evidence>
<evidence type="ECO:0000313" key="9">
    <source>
        <dbReference type="EMBL" id="KXA90983.1"/>
    </source>
</evidence>
<name>A0A133U9S8_9EURY</name>
<sequence length="265" mass="30194">MGQSHLVEEEILERIVSYADISSEDIVLEVGPGIGNLTELLVEDAGKVIAVEKDDRLVEVLLDRLGDVENLSLVHKDILDTELPKFNKAVANLPYSISSPFTFKLIESEFDLGVFTYQREFAWRMVASPSTQNYSHLSVNLSYRAQVELLEEIPPDAFIPQPEVWSAIVKIRSQEPAFEVHNEELFFRTVRAAFQHRRQKVRNSLFHSFEEIVPGSGLSKRQKRNFIDEAISEELANSRADDISPEEFGKIANNLHRKVSRISEK</sequence>
<dbReference type="PANTHER" id="PTHR11727">
    <property type="entry name" value="DIMETHYLADENOSINE TRANSFERASE"/>
    <property type="match status" value="1"/>
</dbReference>
<dbReference type="InterPro" id="IPR029063">
    <property type="entry name" value="SAM-dependent_MTases_sf"/>
</dbReference>
<dbReference type="Gene3D" id="3.40.50.150">
    <property type="entry name" value="Vaccinia Virus protein VP39"/>
    <property type="match status" value="1"/>
</dbReference>
<dbReference type="InterPro" id="IPR020598">
    <property type="entry name" value="rRNA_Ade_methylase_Trfase_N"/>
</dbReference>
<evidence type="ECO:0000256" key="5">
    <source>
        <dbReference type="ARBA" id="ARBA00022691"/>
    </source>
</evidence>
<dbReference type="SMART" id="SM00650">
    <property type="entry name" value="rADc"/>
    <property type="match status" value="1"/>
</dbReference>
<dbReference type="InterPro" id="IPR020596">
    <property type="entry name" value="rRNA_Ade_Mease_Trfase_CS"/>
</dbReference>
<gene>
    <name evidence="9" type="ORF">AKJ57_02925</name>
</gene>
<comment type="caution">
    <text evidence="7">Lacks conserved residue(s) required for the propagation of feature annotation.</text>
</comment>
<dbReference type="PANTHER" id="PTHR11727:SF7">
    <property type="entry name" value="DIMETHYLADENOSINE TRANSFERASE-RELATED"/>
    <property type="match status" value="1"/>
</dbReference>
<keyword evidence="4 7" id="KW-0808">Transferase</keyword>
<evidence type="ECO:0000256" key="2">
    <source>
        <dbReference type="ARBA" id="ARBA00022552"/>
    </source>
</evidence>
<keyword evidence="1" id="KW-0963">Cytoplasm</keyword>
<feature type="domain" description="Ribosomal RNA adenine methylase transferase N-terminal" evidence="8">
    <location>
        <begin position="11"/>
        <end position="175"/>
    </location>
</feature>
<accession>A0A133U9S8</accession>
<dbReference type="SUPFAM" id="SSF53335">
    <property type="entry name" value="S-adenosyl-L-methionine-dependent methyltransferases"/>
    <property type="match status" value="1"/>
</dbReference>
<evidence type="ECO:0000256" key="6">
    <source>
        <dbReference type="ARBA" id="ARBA00022884"/>
    </source>
</evidence>
<feature type="binding site" evidence="7">
    <location>
        <position position="92"/>
    </location>
    <ligand>
        <name>S-adenosyl-L-methionine</name>
        <dbReference type="ChEBI" id="CHEBI:59789"/>
    </ligand>
</feature>
<dbReference type="PATRIC" id="fig|1698259.3.peg.730"/>
<dbReference type="GO" id="GO:0003723">
    <property type="term" value="F:RNA binding"/>
    <property type="evidence" value="ECO:0007669"/>
    <property type="project" value="UniProtKB-UniRule"/>
</dbReference>
<dbReference type="EMBL" id="LHXJ01000027">
    <property type="protein sequence ID" value="KXA90983.1"/>
    <property type="molecule type" value="Genomic_DNA"/>
</dbReference>
<dbReference type="GO" id="GO:0000179">
    <property type="term" value="F:rRNA (adenine-N6,N6-)-dimethyltransferase activity"/>
    <property type="evidence" value="ECO:0007669"/>
    <property type="project" value="UniProtKB-UniRule"/>
</dbReference>
<dbReference type="PROSITE" id="PS51689">
    <property type="entry name" value="SAM_RNA_A_N6_MT"/>
    <property type="match status" value="1"/>
</dbReference>
<dbReference type="InterPro" id="IPR023165">
    <property type="entry name" value="rRNA_Ade_diMease-like_C"/>
</dbReference>
<feature type="binding site" evidence="7">
    <location>
        <position position="6"/>
    </location>
    <ligand>
        <name>S-adenosyl-L-methionine</name>
        <dbReference type="ChEBI" id="CHEBI:59789"/>
    </ligand>
</feature>
<evidence type="ECO:0000256" key="3">
    <source>
        <dbReference type="ARBA" id="ARBA00022603"/>
    </source>
</evidence>
<evidence type="ECO:0000259" key="8">
    <source>
        <dbReference type="SMART" id="SM00650"/>
    </source>
</evidence>
<dbReference type="Proteomes" id="UP000070163">
    <property type="component" value="Unassembled WGS sequence"/>
</dbReference>
<dbReference type="PROSITE" id="PS01131">
    <property type="entry name" value="RRNA_A_DIMETH"/>
    <property type="match status" value="1"/>
</dbReference>
<reference evidence="9 10" key="1">
    <citation type="journal article" date="2016" name="Sci. Rep.">
        <title>Metabolic traits of an uncultured archaeal lineage -MSBL1- from brine pools of the Red Sea.</title>
        <authorList>
            <person name="Mwirichia R."/>
            <person name="Alam I."/>
            <person name="Rashid M."/>
            <person name="Vinu M."/>
            <person name="Ba-Alawi W."/>
            <person name="Anthony Kamau A."/>
            <person name="Kamanda Ngugi D."/>
            <person name="Goker M."/>
            <person name="Klenk H.P."/>
            <person name="Bajic V."/>
            <person name="Stingl U."/>
        </authorList>
    </citation>
    <scope>NUCLEOTIDE SEQUENCE [LARGE SCALE GENOMIC DNA]</scope>
    <source>
        <strain evidence="9">SCGC-AAA259A05</strain>
    </source>
</reference>
<dbReference type="CDD" id="cd02440">
    <property type="entry name" value="AdoMet_MTases"/>
    <property type="match status" value="1"/>
</dbReference>
<evidence type="ECO:0000256" key="1">
    <source>
        <dbReference type="ARBA" id="ARBA00022490"/>
    </source>
</evidence>
<protein>
    <recommendedName>
        <fullName evidence="8">Ribosomal RNA adenine methylase transferase N-terminal domain-containing protein</fullName>
    </recommendedName>
</protein>
<dbReference type="Pfam" id="PF00398">
    <property type="entry name" value="RrnaAD"/>
    <property type="match status" value="1"/>
</dbReference>
<dbReference type="NCBIfam" id="TIGR00755">
    <property type="entry name" value="ksgA"/>
    <property type="match status" value="1"/>
</dbReference>
<keyword evidence="3 7" id="KW-0489">Methyltransferase</keyword>
<comment type="caution">
    <text evidence="9">The sequence shown here is derived from an EMBL/GenBank/DDBJ whole genome shotgun (WGS) entry which is preliminary data.</text>
</comment>
<feature type="binding site" evidence="7">
    <location>
        <position position="77"/>
    </location>
    <ligand>
        <name>S-adenosyl-L-methionine</name>
        <dbReference type="ChEBI" id="CHEBI:59789"/>
    </ligand>
</feature>
<dbReference type="InterPro" id="IPR001737">
    <property type="entry name" value="KsgA/Erm"/>
</dbReference>
<dbReference type="Gene3D" id="1.10.8.100">
    <property type="entry name" value="Ribosomal RNA adenine dimethylase-like, domain 2"/>
    <property type="match status" value="1"/>
</dbReference>
<feature type="binding site" evidence="7">
    <location>
        <position position="31"/>
    </location>
    <ligand>
        <name>S-adenosyl-L-methionine</name>
        <dbReference type="ChEBI" id="CHEBI:59789"/>
    </ligand>
</feature>
<organism evidence="9 10">
    <name type="scientific">candidate division MSBL1 archaeon SCGC-AAA259A05</name>
    <dbReference type="NCBI Taxonomy" id="1698259"/>
    <lineage>
        <taxon>Archaea</taxon>
        <taxon>Methanobacteriati</taxon>
        <taxon>Methanobacteriota</taxon>
        <taxon>candidate division MSBL1</taxon>
    </lineage>
</organism>
<keyword evidence="2" id="KW-0698">rRNA processing</keyword>
<comment type="similarity">
    <text evidence="7">Belongs to the class I-like SAM-binding methyltransferase superfamily. rRNA adenine N(6)-methyltransferase family.</text>
</comment>
<feature type="binding site" evidence="7">
    <location>
        <position position="52"/>
    </location>
    <ligand>
        <name>S-adenosyl-L-methionine</name>
        <dbReference type="ChEBI" id="CHEBI:59789"/>
    </ligand>
</feature>
<keyword evidence="6 7" id="KW-0694">RNA-binding</keyword>
<evidence type="ECO:0000256" key="7">
    <source>
        <dbReference type="PROSITE-ProRule" id="PRU01026"/>
    </source>
</evidence>
<keyword evidence="10" id="KW-1185">Reference proteome</keyword>
<dbReference type="InterPro" id="IPR011530">
    <property type="entry name" value="rRNA_adenine_dimethylase"/>
</dbReference>
<dbReference type="AlphaFoldDB" id="A0A133U9S8"/>
<evidence type="ECO:0000313" key="10">
    <source>
        <dbReference type="Proteomes" id="UP000070163"/>
    </source>
</evidence>